<evidence type="ECO:0000313" key="3">
    <source>
        <dbReference type="EMBL" id="CFX17286.1"/>
    </source>
</evidence>
<proteinExistence type="predicted"/>
<dbReference type="STRING" id="690567.708"/>
<keyword evidence="4" id="KW-1185">Reference proteome</keyword>
<evidence type="ECO:0000259" key="2">
    <source>
        <dbReference type="SMART" id="SM00899"/>
    </source>
</evidence>
<dbReference type="Pfam" id="PF04023">
    <property type="entry name" value="FeoA"/>
    <property type="match status" value="1"/>
</dbReference>
<sequence>MNTTDLKRGQKAIVRNIGSGRGVERKMFEMGIRPGIEIELLEIHPFKGPLLFQVGQSRVVLGRNLAASVEVEPIQET</sequence>
<dbReference type="AlphaFoldDB" id="A0A0E4C804"/>
<reference evidence="3 4" key="1">
    <citation type="submission" date="2015-03" db="EMBL/GenBank/DDBJ databases">
        <authorList>
            <person name="Murphy D."/>
        </authorList>
    </citation>
    <scope>NUCLEOTIDE SEQUENCE [LARGE SCALE GENOMIC DNA]</scope>
    <source>
        <strain evidence="3 4">OL-4</strain>
    </source>
</reference>
<dbReference type="InterPro" id="IPR038157">
    <property type="entry name" value="FeoA_core_dom"/>
</dbReference>
<dbReference type="InterPro" id="IPR008988">
    <property type="entry name" value="Transcriptional_repressor_C"/>
</dbReference>
<accession>A0A0E4C804</accession>
<dbReference type="EMBL" id="CGIH01000009">
    <property type="protein sequence ID" value="CFX17286.1"/>
    <property type="molecule type" value="Genomic_DNA"/>
</dbReference>
<dbReference type="RefSeq" id="WP_046495847.1">
    <property type="nucleotide sequence ID" value="NZ_CGIH01000009.1"/>
</dbReference>
<gene>
    <name evidence="3" type="ORF">708</name>
</gene>
<feature type="domain" description="Ferrous iron transporter FeoA-like" evidence="2">
    <location>
        <begin position="1"/>
        <end position="73"/>
    </location>
</feature>
<dbReference type="SUPFAM" id="SSF50037">
    <property type="entry name" value="C-terminal domain of transcriptional repressors"/>
    <property type="match status" value="1"/>
</dbReference>
<organism evidence="3 4">
    <name type="scientific">Syntrophomonas zehnderi OL-4</name>
    <dbReference type="NCBI Taxonomy" id="690567"/>
    <lineage>
        <taxon>Bacteria</taxon>
        <taxon>Bacillati</taxon>
        <taxon>Bacillota</taxon>
        <taxon>Clostridia</taxon>
        <taxon>Eubacteriales</taxon>
        <taxon>Syntrophomonadaceae</taxon>
        <taxon>Syntrophomonas</taxon>
    </lineage>
</organism>
<dbReference type="Proteomes" id="UP000045545">
    <property type="component" value="Unassembled WGS sequence"/>
</dbReference>
<dbReference type="PANTHER" id="PTHR43151:SF1">
    <property type="entry name" value="SSR2333 PROTEIN"/>
    <property type="match status" value="1"/>
</dbReference>
<dbReference type="InterPro" id="IPR053184">
    <property type="entry name" value="FeoA-like"/>
</dbReference>
<dbReference type="GO" id="GO:0046914">
    <property type="term" value="F:transition metal ion binding"/>
    <property type="evidence" value="ECO:0007669"/>
    <property type="project" value="InterPro"/>
</dbReference>
<dbReference type="InterPro" id="IPR007167">
    <property type="entry name" value="Fe-transptr_FeoA-like"/>
</dbReference>
<dbReference type="Gene3D" id="2.30.30.90">
    <property type="match status" value="1"/>
</dbReference>
<keyword evidence="1" id="KW-0408">Iron</keyword>
<dbReference type="PANTHER" id="PTHR43151">
    <property type="entry name" value="FEOA FAMILY PROTEIN"/>
    <property type="match status" value="1"/>
</dbReference>
<dbReference type="SMART" id="SM00899">
    <property type="entry name" value="FeoA"/>
    <property type="match status" value="1"/>
</dbReference>
<protein>
    <submittedName>
        <fullName evidence="3">Transcriptional repressor, C-terminal</fullName>
    </submittedName>
</protein>
<name>A0A0E4C804_9FIRM</name>
<evidence type="ECO:0000256" key="1">
    <source>
        <dbReference type="ARBA" id="ARBA00023004"/>
    </source>
</evidence>
<evidence type="ECO:0000313" key="4">
    <source>
        <dbReference type="Proteomes" id="UP000045545"/>
    </source>
</evidence>